<evidence type="ECO:0000313" key="2">
    <source>
        <dbReference type="Proteomes" id="UP001189429"/>
    </source>
</evidence>
<organism evidence="1 2">
    <name type="scientific">Prorocentrum cordatum</name>
    <dbReference type="NCBI Taxonomy" id="2364126"/>
    <lineage>
        <taxon>Eukaryota</taxon>
        <taxon>Sar</taxon>
        <taxon>Alveolata</taxon>
        <taxon>Dinophyceae</taxon>
        <taxon>Prorocentrales</taxon>
        <taxon>Prorocentraceae</taxon>
        <taxon>Prorocentrum</taxon>
    </lineage>
</organism>
<dbReference type="Proteomes" id="UP001189429">
    <property type="component" value="Unassembled WGS sequence"/>
</dbReference>
<proteinExistence type="predicted"/>
<gene>
    <name evidence="1" type="ORF">PCOR1329_LOCUS56930</name>
</gene>
<evidence type="ECO:0000313" key="1">
    <source>
        <dbReference type="EMBL" id="CAK0870964.1"/>
    </source>
</evidence>
<accession>A0ABN9VCY8</accession>
<name>A0ABN9VCY8_9DINO</name>
<protein>
    <submittedName>
        <fullName evidence="1">Uncharacterized protein</fullName>
    </submittedName>
</protein>
<sequence>MLRSSSDFSTSTFLFLRLRSSSPHSPSGSPRHLDVHRAARLFSVRPSRDWVPHADNMGRRIWCSGSKLTTEDDFDSMLNHGMPKQPFVWCCFPLDRVGCGVIGMAGMT</sequence>
<keyword evidence="2" id="KW-1185">Reference proteome</keyword>
<dbReference type="EMBL" id="CAUYUJ010017022">
    <property type="protein sequence ID" value="CAK0870964.1"/>
    <property type="molecule type" value="Genomic_DNA"/>
</dbReference>
<reference evidence="1" key="1">
    <citation type="submission" date="2023-10" db="EMBL/GenBank/DDBJ databases">
        <authorList>
            <person name="Chen Y."/>
            <person name="Shah S."/>
            <person name="Dougan E. K."/>
            <person name="Thang M."/>
            <person name="Chan C."/>
        </authorList>
    </citation>
    <scope>NUCLEOTIDE SEQUENCE [LARGE SCALE GENOMIC DNA]</scope>
</reference>
<comment type="caution">
    <text evidence="1">The sequence shown here is derived from an EMBL/GenBank/DDBJ whole genome shotgun (WGS) entry which is preliminary data.</text>
</comment>